<reference evidence="1" key="1">
    <citation type="submission" date="2014-12" db="EMBL/GenBank/DDBJ databases">
        <authorList>
            <person name="Huang H.-H."/>
            <person name="Chen S.-C."/>
            <person name="Lai M.-C."/>
        </authorList>
    </citation>
    <scope>NUCLEOTIDE SEQUENCE</scope>
    <source>
        <strain evidence="1">K1F9705b</strain>
    </source>
</reference>
<comment type="caution">
    <text evidence="1">The sequence shown here is derived from an EMBL/GenBank/DDBJ whole genome shotgun (WGS) entry which is preliminary data.</text>
</comment>
<dbReference type="OrthoDB" id="134458at2157"/>
<proteinExistence type="predicted"/>
<dbReference type="RefSeq" id="WP_211531153.1">
    <property type="nucleotide sequence ID" value="NZ_JWHL01000013.1"/>
</dbReference>
<dbReference type="AlphaFoldDB" id="A0A8J8B570"/>
<accession>A0A8J8B570</accession>
<sequence>MSYTIITCSGISNTGKLTTRSAALLYQRCAGEIDCCIPATRECEVIDEVLRHTEELLILDGCTDCCALKKIHHLQRRPDHHIIATECGIVKNGMKEPTFSEIEELTAVIQKRIKRG</sequence>
<dbReference type="EMBL" id="JWHL01000013">
    <property type="protein sequence ID" value="MBR1369446.1"/>
    <property type="molecule type" value="Genomic_DNA"/>
</dbReference>
<protein>
    <submittedName>
        <fullName evidence="1">Zinc-binding protein</fullName>
    </submittedName>
</protein>
<dbReference type="Proteomes" id="UP000730161">
    <property type="component" value="Unassembled WGS sequence"/>
</dbReference>
<organism evidence="1 2">
    <name type="scientific">Methanocalculus chunghsingensis</name>
    <dbReference type="NCBI Taxonomy" id="156457"/>
    <lineage>
        <taxon>Archaea</taxon>
        <taxon>Methanobacteriati</taxon>
        <taxon>Methanobacteriota</taxon>
        <taxon>Stenosarchaea group</taxon>
        <taxon>Methanomicrobia</taxon>
        <taxon>Methanomicrobiales</taxon>
        <taxon>Methanocalculaceae</taxon>
        <taxon>Methanocalculus</taxon>
    </lineage>
</organism>
<keyword evidence="2" id="KW-1185">Reference proteome</keyword>
<dbReference type="InterPro" id="IPR014958">
    <property type="entry name" value="DGC"/>
</dbReference>
<evidence type="ECO:0000313" key="1">
    <source>
        <dbReference type="EMBL" id="MBR1369446.1"/>
    </source>
</evidence>
<dbReference type="Pfam" id="PF08859">
    <property type="entry name" value="DGC"/>
    <property type="match status" value="1"/>
</dbReference>
<name>A0A8J8B570_9EURY</name>
<gene>
    <name evidence="1" type="ORF">RJ53_08040</name>
</gene>
<evidence type="ECO:0000313" key="2">
    <source>
        <dbReference type="Proteomes" id="UP000730161"/>
    </source>
</evidence>